<accession>G4YJZ8</accession>
<dbReference type="OMA" id="CDNTEEM"/>
<protein>
    <recommendedName>
        <fullName evidence="4">START domain-containing protein</fullName>
    </recommendedName>
</protein>
<dbReference type="Gene3D" id="3.30.530.20">
    <property type="match status" value="1"/>
</dbReference>
<dbReference type="PANTHER" id="PTHR13510">
    <property type="entry name" value="FYVE-FINGER-CONTAINING RAB5 EFFECTOR PROTEIN RABENOSYN-5-RELATED"/>
    <property type="match status" value="1"/>
</dbReference>
<dbReference type="Proteomes" id="UP000002640">
    <property type="component" value="Unassembled WGS sequence"/>
</dbReference>
<dbReference type="GeneID" id="20643048"/>
<dbReference type="EMBL" id="JH159151">
    <property type="protein sequence ID" value="EGZ27130.1"/>
    <property type="molecule type" value="Genomic_DNA"/>
</dbReference>
<gene>
    <name evidence="2" type="ORF">PHYSODRAFT_308562</name>
</gene>
<keyword evidence="3" id="KW-1185">Reference proteome</keyword>
<dbReference type="InterPro" id="IPR023393">
    <property type="entry name" value="START-like_dom_sf"/>
</dbReference>
<dbReference type="InterPro" id="IPR052727">
    <property type="entry name" value="Rab4/Rab5_effector"/>
</dbReference>
<dbReference type="InParanoid" id="G4YJZ8"/>
<evidence type="ECO:0000313" key="2">
    <source>
        <dbReference type="EMBL" id="EGZ27130.1"/>
    </source>
</evidence>
<evidence type="ECO:0000256" key="1">
    <source>
        <dbReference type="SAM" id="MobiDB-lite"/>
    </source>
</evidence>
<reference evidence="2 3" key="1">
    <citation type="journal article" date="2006" name="Science">
        <title>Phytophthora genome sequences uncover evolutionary origins and mechanisms of pathogenesis.</title>
        <authorList>
            <person name="Tyler B.M."/>
            <person name="Tripathy S."/>
            <person name="Zhang X."/>
            <person name="Dehal P."/>
            <person name="Jiang R.H."/>
            <person name="Aerts A."/>
            <person name="Arredondo F.D."/>
            <person name="Baxter L."/>
            <person name="Bensasson D."/>
            <person name="Beynon J.L."/>
            <person name="Chapman J."/>
            <person name="Damasceno C.M."/>
            <person name="Dorrance A.E."/>
            <person name="Dou D."/>
            <person name="Dickerman A.W."/>
            <person name="Dubchak I.L."/>
            <person name="Garbelotto M."/>
            <person name="Gijzen M."/>
            <person name="Gordon S.G."/>
            <person name="Govers F."/>
            <person name="Grunwald N.J."/>
            <person name="Huang W."/>
            <person name="Ivors K.L."/>
            <person name="Jones R.W."/>
            <person name="Kamoun S."/>
            <person name="Krampis K."/>
            <person name="Lamour K.H."/>
            <person name="Lee M.K."/>
            <person name="McDonald W.H."/>
            <person name="Medina M."/>
            <person name="Meijer H.J."/>
            <person name="Nordberg E.K."/>
            <person name="Maclean D.J."/>
            <person name="Ospina-Giraldo M.D."/>
            <person name="Morris P.F."/>
            <person name="Phuntumart V."/>
            <person name="Putnam N.H."/>
            <person name="Rash S."/>
            <person name="Rose J.K."/>
            <person name="Sakihama Y."/>
            <person name="Salamov A.A."/>
            <person name="Savidor A."/>
            <person name="Scheuring C.F."/>
            <person name="Smith B.M."/>
            <person name="Sobral B.W."/>
            <person name="Terry A."/>
            <person name="Torto-Alalibo T.A."/>
            <person name="Win J."/>
            <person name="Xu Z."/>
            <person name="Zhang H."/>
            <person name="Grigoriev I.V."/>
            <person name="Rokhsar D.S."/>
            <person name="Boore J.L."/>
        </authorList>
    </citation>
    <scope>NUCLEOTIDE SEQUENCE [LARGE SCALE GENOMIC DNA]</scope>
    <source>
        <strain evidence="2 3">P6497</strain>
    </source>
</reference>
<evidence type="ECO:0008006" key="4">
    <source>
        <dbReference type="Google" id="ProtNLM"/>
    </source>
</evidence>
<sequence length="248" mass="27741">MPLRSRGAEHPTVYLELPQLDRYHDRAERVLSETIAAYGQLDGPNIDTSRWKSIRARHGVRLFRARQLVRDGQTPLLCVGTLRGRFDDILEGLYCGSTEEMILMNAIQCPKVVDSAVLFAVETSSPVDPYAFTGLKWATMKPPVGSSRDLCYFDKMGMVHQKSGKRMAYHVMQSVDLPELPQRPKHKRVRVSLSYVFEELEDDLVGVFMQGEMNYDAHAVGDDAGGHQGAGVYAREEAGAHDRDQSSG</sequence>
<dbReference type="SMR" id="G4YJZ8"/>
<proteinExistence type="predicted"/>
<evidence type="ECO:0000313" key="3">
    <source>
        <dbReference type="Proteomes" id="UP000002640"/>
    </source>
</evidence>
<dbReference type="RefSeq" id="XP_009514405.1">
    <property type="nucleotide sequence ID" value="XM_009516110.1"/>
</dbReference>
<dbReference type="AlphaFoldDB" id="G4YJZ8"/>
<dbReference type="PANTHER" id="PTHR13510:SF44">
    <property type="entry name" value="RABENOSYN-5"/>
    <property type="match status" value="1"/>
</dbReference>
<feature type="region of interest" description="Disordered" evidence="1">
    <location>
        <begin position="226"/>
        <end position="248"/>
    </location>
</feature>
<name>G4YJZ8_PHYSP</name>
<dbReference type="KEGG" id="psoj:PHYSODRAFT_308562"/>
<organism evidence="2 3">
    <name type="scientific">Phytophthora sojae (strain P6497)</name>
    <name type="common">Soybean stem and root rot agent</name>
    <name type="synonym">Phytophthora megasperma f. sp. glycines</name>
    <dbReference type="NCBI Taxonomy" id="1094619"/>
    <lineage>
        <taxon>Eukaryota</taxon>
        <taxon>Sar</taxon>
        <taxon>Stramenopiles</taxon>
        <taxon>Oomycota</taxon>
        <taxon>Peronosporomycetes</taxon>
        <taxon>Peronosporales</taxon>
        <taxon>Peronosporaceae</taxon>
        <taxon>Phytophthora</taxon>
    </lineage>
</organism>
<feature type="compositionally biased region" description="Basic and acidic residues" evidence="1">
    <location>
        <begin position="234"/>
        <end position="248"/>
    </location>
</feature>